<dbReference type="PANTHER" id="PTHR34473">
    <property type="entry name" value="UPF0699 TRANSMEMBRANE PROTEIN YDBS"/>
    <property type="match status" value="1"/>
</dbReference>
<feature type="transmembrane region" description="Helical" evidence="1">
    <location>
        <begin position="182"/>
        <end position="202"/>
    </location>
</feature>
<gene>
    <name evidence="3" type="ORF">SPMU_32210</name>
</gene>
<keyword evidence="1" id="KW-0812">Transmembrane</keyword>
<dbReference type="PANTHER" id="PTHR34473:SF2">
    <property type="entry name" value="UPF0699 TRANSMEMBRANE PROTEIN YDBT"/>
    <property type="match status" value="1"/>
</dbReference>
<evidence type="ECO:0000313" key="3">
    <source>
        <dbReference type="EMBL" id="OWK27976.1"/>
    </source>
</evidence>
<dbReference type="OrthoDB" id="8481729at2"/>
<feature type="transmembrane region" description="Helical" evidence="1">
    <location>
        <begin position="18"/>
        <end position="42"/>
    </location>
</feature>
<comment type="caution">
    <text evidence="3">The sequence shown here is derived from an EMBL/GenBank/DDBJ whole genome shotgun (WGS) entry which is preliminary data.</text>
</comment>
<dbReference type="InterPro" id="IPR005182">
    <property type="entry name" value="YdbS-like_PH"/>
</dbReference>
<dbReference type="Pfam" id="PF03703">
    <property type="entry name" value="bPH_2"/>
    <property type="match status" value="2"/>
</dbReference>
<reference evidence="3 4" key="1">
    <citation type="submission" date="2017-03" db="EMBL/GenBank/DDBJ databases">
        <title>Genome sequence of Sphingomonas mucosissima DSM 17494.</title>
        <authorList>
            <person name="Poehlein A."/>
            <person name="Wuebbeler J.H."/>
            <person name="Steinbuechel A."/>
            <person name="Daniel R."/>
        </authorList>
    </citation>
    <scope>NUCLEOTIDE SEQUENCE [LARGE SCALE GENOMIC DNA]</scope>
    <source>
        <strain evidence="3 4">DSM 17494</strain>
    </source>
</reference>
<feature type="transmembrane region" description="Helical" evidence="1">
    <location>
        <begin position="364"/>
        <end position="382"/>
    </location>
</feature>
<feature type="domain" description="YdbS-like PH" evidence="2">
    <location>
        <begin position="68"/>
        <end position="149"/>
    </location>
</feature>
<accession>A0A245ZDZ2</accession>
<name>A0A245ZDZ2_9SPHN</name>
<feature type="transmembrane region" description="Helical" evidence="1">
    <location>
        <begin position="238"/>
        <end position="262"/>
    </location>
</feature>
<feature type="transmembrane region" description="Helical" evidence="1">
    <location>
        <begin position="388"/>
        <end position="408"/>
    </location>
</feature>
<dbReference type="EMBL" id="NBBJ01000007">
    <property type="protein sequence ID" value="OWK27976.1"/>
    <property type="molecule type" value="Genomic_DNA"/>
</dbReference>
<sequence length="495" mass="53702">MTRVDVAVGGAERLHPMYFLAGLAGSLRQMVGGYAVIGYLAATGRWRMAVLLLVIVTVATFVGTFLHWRRFEYRVGAQEIRIDSGILSRTHRSIPFDRIQDVNVSQGLLARLLGIARVEFETGGSAGDKDDDGALAGIPLARAEAVRNLVRARRPKGCGLAVPDTSDASDAPALLAMDLRRVLLAGVFNFSLAVIAGLLGVAKTIGDAAGLNFLKRRFWRQMLEAGSPVVDLIMAHQVVAILAGVISLTAIGLAAGIARTVLRDFRFRLDRTTSGLRRRRGLLTVTDVTLPILRVQAAIIGSGPVRAKLGWSDLKLQSLAKDEGTKGDHVVAPLARDPEVAAILNELGWRFPEPSVPWTRSSSTYAWSVTALGAVMATALLVCSPAVPWISLGGVIAVAVLVVSRWLCWHRFGYVLEKDRLLIRSGWWQRRLIILPLTSIQSADVTENFVSRYFGTAAVTFGVASGRGYSSHHIPAVLRDAAFLLRMQVLRSYNI</sequence>
<proteinExistence type="predicted"/>
<dbReference type="AlphaFoldDB" id="A0A245ZDZ2"/>
<evidence type="ECO:0000256" key="1">
    <source>
        <dbReference type="SAM" id="Phobius"/>
    </source>
</evidence>
<keyword evidence="4" id="KW-1185">Reference proteome</keyword>
<evidence type="ECO:0000259" key="2">
    <source>
        <dbReference type="Pfam" id="PF03703"/>
    </source>
</evidence>
<evidence type="ECO:0000313" key="4">
    <source>
        <dbReference type="Proteomes" id="UP000197783"/>
    </source>
</evidence>
<protein>
    <submittedName>
        <fullName evidence="3">Bacterial membrane flanked domain protein</fullName>
    </submittedName>
</protein>
<feature type="domain" description="YdbS-like PH" evidence="2">
    <location>
        <begin position="409"/>
        <end position="476"/>
    </location>
</feature>
<dbReference type="Proteomes" id="UP000197783">
    <property type="component" value="Unassembled WGS sequence"/>
</dbReference>
<keyword evidence="1" id="KW-0472">Membrane</keyword>
<keyword evidence="1" id="KW-1133">Transmembrane helix</keyword>
<feature type="transmembrane region" description="Helical" evidence="1">
    <location>
        <begin position="48"/>
        <end position="68"/>
    </location>
</feature>
<organism evidence="3 4">
    <name type="scientific">Sphingomonas mucosissima</name>
    <dbReference type="NCBI Taxonomy" id="370959"/>
    <lineage>
        <taxon>Bacteria</taxon>
        <taxon>Pseudomonadati</taxon>
        <taxon>Pseudomonadota</taxon>
        <taxon>Alphaproteobacteria</taxon>
        <taxon>Sphingomonadales</taxon>
        <taxon>Sphingomonadaceae</taxon>
        <taxon>Sphingomonas</taxon>
    </lineage>
</organism>